<keyword evidence="10" id="KW-0969">Cilium</keyword>
<dbReference type="KEGG" id="pcw:110196991"/>
<dbReference type="PANTHER" id="PTHR10110:SF91">
    <property type="entry name" value="SODIUM_HYDROGEN EXCHANGER 11"/>
    <property type="match status" value="1"/>
</dbReference>
<comment type="subunit">
    <text evidence="16">Interacts with soluble adenylyl cyclase (sAC).</text>
</comment>
<feature type="transmembrane region" description="Helical" evidence="21">
    <location>
        <begin position="751"/>
        <end position="771"/>
    </location>
</feature>
<feature type="transmembrane region" description="Helical" evidence="21">
    <location>
        <begin position="129"/>
        <end position="145"/>
    </location>
</feature>
<evidence type="ECO:0000259" key="22">
    <source>
        <dbReference type="PROSITE" id="PS50042"/>
    </source>
</evidence>
<keyword evidence="5 21" id="KW-0812">Transmembrane</keyword>
<dbReference type="InterPro" id="IPR027359">
    <property type="entry name" value="Volt_channel_dom_sf"/>
</dbReference>
<keyword evidence="8" id="KW-0915">Sodium</keyword>
<evidence type="ECO:0000313" key="23">
    <source>
        <dbReference type="Proteomes" id="UP000515140"/>
    </source>
</evidence>
<dbReference type="GeneID" id="110196991"/>
<feature type="transmembrane region" description="Helical" evidence="21">
    <location>
        <begin position="443"/>
        <end position="462"/>
    </location>
</feature>
<keyword evidence="12" id="KW-0739">Sodium transport</keyword>
<evidence type="ECO:0000256" key="4">
    <source>
        <dbReference type="ARBA" id="ARBA00022475"/>
    </source>
</evidence>
<name>A0A6P5IVK0_PHACI</name>
<dbReference type="PANTHER" id="PTHR10110">
    <property type="entry name" value="SODIUM/HYDROGEN EXCHANGER"/>
    <property type="match status" value="1"/>
</dbReference>
<feature type="transmembrane region" description="Helical" evidence="21">
    <location>
        <begin position="104"/>
        <end position="123"/>
    </location>
</feature>
<evidence type="ECO:0000256" key="7">
    <source>
        <dbReference type="ARBA" id="ARBA00022989"/>
    </source>
</evidence>
<evidence type="ECO:0000256" key="19">
    <source>
        <dbReference type="ARBA" id="ARBA00077858"/>
    </source>
</evidence>
<dbReference type="AlphaFoldDB" id="A0A6P5IVK0"/>
<evidence type="ECO:0000256" key="15">
    <source>
        <dbReference type="ARBA" id="ARBA00060429"/>
    </source>
</evidence>
<dbReference type="FunCoup" id="A0A6P5IVK0">
    <property type="interactions" value="163"/>
</dbReference>
<dbReference type="FunFam" id="2.60.120.10:FF:000067">
    <property type="entry name" value="Solute carrier family 9 member C1"/>
    <property type="match status" value="1"/>
</dbReference>
<dbReference type="SUPFAM" id="SSF51206">
    <property type="entry name" value="cAMP-binding domain-like"/>
    <property type="match status" value="1"/>
</dbReference>
<evidence type="ECO:0000256" key="3">
    <source>
        <dbReference type="ARBA" id="ARBA00022449"/>
    </source>
</evidence>
<evidence type="ECO:0000256" key="16">
    <source>
        <dbReference type="ARBA" id="ARBA00062754"/>
    </source>
</evidence>
<feature type="transmembrane region" description="Helical" evidence="21">
    <location>
        <begin position="714"/>
        <end position="739"/>
    </location>
</feature>
<evidence type="ECO:0000256" key="12">
    <source>
        <dbReference type="ARBA" id="ARBA00023201"/>
    </source>
</evidence>
<evidence type="ECO:0000256" key="6">
    <source>
        <dbReference type="ARBA" id="ARBA00022846"/>
    </source>
</evidence>
<gene>
    <name evidence="24" type="primary">SLC9C2</name>
</gene>
<dbReference type="InterPro" id="IPR018422">
    <property type="entry name" value="Cation/H_exchanger_CPA1"/>
</dbReference>
<feature type="transmembrane region" description="Helical" evidence="21">
    <location>
        <begin position="409"/>
        <end position="431"/>
    </location>
</feature>
<dbReference type="GO" id="GO:0098719">
    <property type="term" value="P:sodium ion import across plasma membrane"/>
    <property type="evidence" value="ECO:0007669"/>
    <property type="project" value="TreeGrafter"/>
</dbReference>
<evidence type="ECO:0000256" key="18">
    <source>
        <dbReference type="ARBA" id="ARBA00077734"/>
    </source>
</evidence>
<dbReference type="CDD" id="cd00038">
    <property type="entry name" value="CAP_ED"/>
    <property type="match status" value="1"/>
</dbReference>
<sequence length="1269" mass="145095">MRAEIGRSAANERHVDGQLHAASLLVLLSGLHFVSTSDWNRKEILVILADQSEKGSRVTVTDCIRFCIGIGKAEGKMNFSRNNDIPLPDLLCGRPDRVTSKEPHFMLLVLSLIFVSGMLRVILKNYEPAILTVLSLLGFCIGLLGREFNQIQQLLYPLLKTSNYVFLNTFLPLMTFMAALEMDFYILKNIFWQILITGITSFAAAFIFIGYIVMQFNKDKWDIQSCILFSITIGITDPLQSVNPLKTIGVSKILLDIIRGESLISCGVSILIFGSVRDFGKWTSVFKELYTIGGIIIEVVGSLIVGSWSAKIIQYMLADIFGDTVNNVILCFSTVYLTFYIAEFLGLSGVVALIALGLLLDSLSFRPGIDITISKFLFMLSFSCQSFIFTFIGIVIGCEDIRHFEFHNVTFIIILFVTVNVTRMITILLVSPILLHSCCEFNWRWGVIIIWSGIKGSFSLILAPDIHNLSEEKVELPQMFLIYVLAISVLSMIINSTMVTHSAMTLGLCVISLPRQMAMQNAILHIQEVIENAIILSKTENILTNIIWSTVEEKTKIDYPNIVPTDHFSENTEKNDLSPTDEDLMEEARLHVAIIQMSSFETQYKDGSLTEAAARILIGASKNYGIVQGKFMSIHDVSTYVKARSWLMKVKKILVFLAYRKDNMYFLPPGKSIFRAFIYEIVFSDEFQYTGYIVTILYVYPMMIHLWPTVRDSYVGGLIIVNYYFVFLCIIEATLKIIIMKNKYFHHSWNHLEFCIIIFGLIDIICLHLVRQKPRDIVLIQCSVILGFLRIIRFLRIFKMLLPTLINVTEEQIKKRLSLMYCITKGYIQSQEDTKLLIKQISTRESIFQQLYEILEKNKREAVKELGLIEHECREVVIALKTKQAIRNVLGKALKNLRFLWSRGIIDKIEGSKMKKLFLAKIKSLNNFPMTIPPPTPEKFLHNIVWLENKDVLIEFFKEKAQLACFDYGDIICKEGEMPQGIYLIISGMSSLNGSFLHFGIHPKLRAEAKLPATFTEYITSGDIIGELSCLLKREMGYTATCETILQACFISLEDLYESFDVFWSFLEDKMWLKVALNIANQYIKAGIMGEELTYQKYLEENNIYMENLSSYSELSIYDETMQYVLIVFGSVINVVTEQPYFAPSLIPPSCFQIQGTSDINKLLIVRKEDASLKNESLEKECFDTEKCHQFCRRFTDENRISTLNLNWRSQTTCCENRTTTRPECCSRWYPDNFMALLCRWSQPLIQGTLFNLLLGTFCLCLKTTDMDI</sequence>
<evidence type="ECO:0000256" key="1">
    <source>
        <dbReference type="ARBA" id="ARBA00007367"/>
    </source>
</evidence>
<organism evidence="23 24">
    <name type="scientific">Phascolarctos cinereus</name>
    <name type="common">Koala</name>
    <dbReference type="NCBI Taxonomy" id="38626"/>
    <lineage>
        <taxon>Eukaryota</taxon>
        <taxon>Metazoa</taxon>
        <taxon>Chordata</taxon>
        <taxon>Craniata</taxon>
        <taxon>Vertebrata</taxon>
        <taxon>Euteleostomi</taxon>
        <taxon>Mammalia</taxon>
        <taxon>Metatheria</taxon>
        <taxon>Diprotodontia</taxon>
        <taxon>Phascolarctidae</taxon>
        <taxon>Phascolarctos</taxon>
    </lineage>
</organism>
<keyword evidence="9" id="KW-0406">Ion transport</keyword>
<dbReference type="GO" id="GO:0015386">
    <property type="term" value="F:potassium:proton antiporter activity"/>
    <property type="evidence" value="ECO:0007669"/>
    <property type="project" value="TreeGrafter"/>
</dbReference>
<keyword evidence="13" id="KW-0966">Cell projection</keyword>
<evidence type="ECO:0000256" key="14">
    <source>
        <dbReference type="ARBA" id="ARBA00054906"/>
    </source>
</evidence>
<keyword evidence="7 21" id="KW-1133">Transmembrane helix</keyword>
<dbReference type="InterPro" id="IPR006153">
    <property type="entry name" value="Cation/H_exchanger_TM"/>
</dbReference>
<evidence type="ECO:0000256" key="2">
    <source>
        <dbReference type="ARBA" id="ARBA00022448"/>
    </source>
</evidence>
<dbReference type="InterPro" id="IPR018490">
    <property type="entry name" value="cNMP-bd_dom_sf"/>
</dbReference>
<keyword evidence="2" id="KW-0813">Transport</keyword>
<evidence type="ECO:0000256" key="13">
    <source>
        <dbReference type="ARBA" id="ARBA00023273"/>
    </source>
</evidence>
<keyword evidence="3" id="KW-0050">Antiport</keyword>
<dbReference type="GO" id="GO:0031514">
    <property type="term" value="C:motile cilium"/>
    <property type="evidence" value="ECO:0007669"/>
    <property type="project" value="UniProtKB-ARBA"/>
</dbReference>
<comment type="subcellular location">
    <subcellularLocation>
        <location evidence="15">Cell projection</location>
        <location evidence="15">Cilium</location>
        <location evidence="15">Flagellum membrane</location>
        <topology evidence="15">Multi-pass membrane protein</topology>
    </subcellularLocation>
</comment>
<dbReference type="Pfam" id="PF00999">
    <property type="entry name" value="Na_H_Exchanger"/>
    <property type="match status" value="1"/>
</dbReference>
<dbReference type="SUPFAM" id="SSF81324">
    <property type="entry name" value="Voltage-gated potassium channels"/>
    <property type="match status" value="1"/>
</dbReference>
<feature type="transmembrane region" description="Helical" evidence="21">
    <location>
        <begin position="777"/>
        <end position="795"/>
    </location>
</feature>
<evidence type="ECO:0000256" key="8">
    <source>
        <dbReference type="ARBA" id="ARBA00023053"/>
    </source>
</evidence>
<feature type="transmembrane region" description="Helical" evidence="21">
    <location>
        <begin position="289"/>
        <end position="308"/>
    </location>
</feature>
<keyword evidence="4" id="KW-1003">Cell membrane</keyword>
<dbReference type="Gene3D" id="1.20.120.350">
    <property type="entry name" value="Voltage-gated potassium channels. Chain C"/>
    <property type="match status" value="1"/>
</dbReference>
<feature type="transmembrane region" description="Helical" evidence="21">
    <location>
        <begin position="165"/>
        <end position="184"/>
    </location>
</feature>
<reference evidence="24" key="1">
    <citation type="submission" date="2025-08" db="UniProtKB">
        <authorList>
            <consortium name="RefSeq"/>
        </authorList>
    </citation>
    <scope>IDENTIFICATION</scope>
    <source>
        <tissue evidence="24">Spleen</tissue>
    </source>
</reference>
<feature type="transmembrane region" description="Helical" evidence="21">
    <location>
        <begin position="376"/>
        <end position="397"/>
    </location>
</feature>
<dbReference type="Gene3D" id="2.60.120.10">
    <property type="entry name" value="Jelly Rolls"/>
    <property type="match status" value="1"/>
</dbReference>
<dbReference type="RefSeq" id="XP_020826165.1">
    <property type="nucleotide sequence ID" value="XM_020970506.1"/>
</dbReference>
<dbReference type="GO" id="GO:0005886">
    <property type="term" value="C:plasma membrane"/>
    <property type="evidence" value="ECO:0007669"/>
    <property type="project" value="TreeGrafter"/>
</dbReference>
<evidence type="ECO:0000256" key="10">
    <source>
        <dbReference type="ARBA" id="ARBA00023069"/>
    </source>
</evidence>
<feature type="transmembrane region" description="Helical" evidence="21">
    <location>
        <begin position="190"/>
        <end position="214"/>
    </location>
</feature>
<evidence type="ECO:0000256" key="20">
    <source>
        <dbReference type="ARBA" id="ARBA00083897"/>
    </source>
</evidence>
<keyword evidence="6" id="KW-0282">Flagellum</keyword>
<keyword evidence="23" id="KW-1185">Reference proteome</keyword>
<protein>
    <recommendedName>
        <fullName evidence="17">Solute carrier family 9 member C1</fullName>
    </recommendedName>
    <alternativeName>
        <fullName evidence="20">Na(+)/H(+) exchanger 10</fullName>
    </alternativeName>
    <alternativeName>
        <fullName evidence="19">Sodium/hydrogen exchanger 10</fullName>
    </alternativeName>
    <alternativeName>
        <fullName evidence="18">Sperm-specific Na(+)/H(+) exchanger</fullName>
    </alternativeName>
</protein>
<feature type="transmembrane region" description="Helical" evidence="21">
    <location>
        <begin position="482"/>
        <end position="511"/>
    </location>
</feature>
<feature type="transmembrane region" description="Helical" evidence="21">
    <location>
        <begin position="345"/>
        <end position="364"/>
    </location>
</feature>
<feature type="domain" description="Cyclic nucleotide-binding" evidence="22">
    <location>
        <begin position="966"/>
        <end position="1041"/>
    </location>
</feature>
<dbReference type="PROSITE" id="PS50042">
    <property type="entry name" value="CNMP_BINDING_3"/>
    <property type="match status" value="1"/>
</dbReference>
<comment type="function">
    <text evidence="14">Sperm-specific solute carrier involved in intracellular pH regulation of spermatozoa. Required for sperm motility and fertility. Involved in sperm cell hyperactivation, a step needed for sperm motility which is essential late in the preparation of sperm for fertilization. Required for the expression and bicarbonate regulation of the soluble adenylyl cyclase (sAC).</text>
</comment>
<evidence type="ECO:0000256" key="5">
    <source>
        <dbReference type="ARBA" id="ARBA00022692"/>
    </source>
</evidence>
<evidence type="ECO:0000313" key="24">
    <source>
        <dbReference type="RefSeq" id="XP_020826165.1"/>
    </source>
</evidence>
<dbReference type="Proteomes" id="UP000515140">
    <property type="component" value="Unplaced"/>
</dbReference>
<dbReference type="InterPro" id="IPR014710">
    <property type="entry name" value="RmlC-like_jellyroll"/>
</dbReference>
<evidence type="ECO:0000256" key="21">
    <source>
        <dbReference type="SAM" id="Phobius"/>
    </source>
</evidence>
<feature type="transmembrane region" description="Helical" evidence="21">
    <location>
        <begin position="689"/>
        <end position="708"/>
    </location>
</feature>
<keyword evidence="11 21" id="KW-0472">Membrane</keyword>
<dbReference type="InterPro" id="IPR000595">
    <property type="entry name" value="cNMP-bd_dom"/>
</dbReference>
<feature type="transmembrane region" description="Helical" evidence="21">
    <location>
        <begin position="253"/>
        <end position="277"/>
    </location>
</feature>
<comment type="similarity">
    <text evidence="1">Belongs to the monovalent cation:proton antiporter 1 (CPA1) transporter (TC 2.A.36) family.</text>
</comment>
<evidence type="ECO:0000256" key="17">
    <source>
        <dbReference type="ARBA" id="ARBA00072794"/>
    </source>
</evidence>
<evidence type="ECO:0000256" key="11">
    <source>
        <dbReference type="ARBA" id="ARBA00023136"/>
    </source>
</evidence>
<accession>A0A6P5IVK0</accession>
<dbReference type="FunFam" id="1.20.120.350:FF:000050">
    <property type="entry name" value="Solute carrier family 9 member C1"/>
    <property type="match status" value="1"/>
</dbReference>
<dbReference type="CTD" id="284525"/>
<dbReference type="GO" id="GO:0015385">
    <property type="term" value="F:sodium:proton antiporter activity"/>
    <property type="evidence" value="ECO:0007669"/>
    <property type="project" value="InterPro"/>
</dbReference>
<evidence type="ECO:0000256" key="9">
    <source>
        <dbReference type="ARBA" id="ARBA00023065"/>
    </source>
</evidence>
<proteinExistence type="inferred from homology"/>
<dbReference type="InParanoid" id="A0A6P5IVK0"/>
<dbReference type="GO" id="GO:0051453">
    <property type="term" value="P:regulation of intracellular pH"/>
    <property type="evidence" value="ECO:0007669"/>
    <property type="project" value="TreeGrafter"/>
</dbReference>